<keyword evidence="1" id="KW-0808">Transferase</keyword>
<evidence type="ECO:0000256" key="5">
    <source>
        <dbReference type="SAM" id="MobiDB-lite"/>
    </source>
</evidence>
<evidence type="ECO:0000256" key="4">
    <source>
        <dbReference type="ARBA" id="ARBA00048830"/>
    </source>
</evidence>
<accession>A0A6A1WRH9</accession>
<evidence type="ECO:0000256" key="3">
    <source>
        <dbReference type="ARBA" id="ARBA00022840"/>
    </source>
</evidence>
<feature type="region of interest" description="Disordered" evidence="5">
    <location>
        <begin position="158"/>
        <end position="231"/>
    </location>
</feature>
<gene>
    <name evidence="7" type="ORF">CJ030_MR1G020595</name>
</gene>
<comment type="catalytic activity">
    <reaction evidence="4">
        <text>RNA(n) + ATP = RNA(n)-3'-adenine ribonucleotide + diphosphate</text>
        <dbReference type="Rhea" id="RHEA:11332"/>
        <dbReference type="Rhea" id="RHEA-COMP:14527"/>
        <dbReference type="Rhea" id="RHEA-COMP:17347"/>
        <dbReference type="ChEBI" id="CHEBI:30616"/>
        <dbReference type="ChEBI" id="CHEBI:33019"/>
        <dbReference type="ChEBI" id="CHEBI:140395"/>
        <dbReference type="ChEBI" id="CHEBI:173115"/>
        <dbReference type="EC" id="2.7.7.19"/>
    </reaction>
</comment>
<dbReference type="InterPro" id="IPR007010">
    <property type="entry name" value="PolA_pol_RNA-bd_dom"/>
</dbReference>
<feature type="compositionally biased region" description="Basic and acidic residues" evidence="5">
    <location>
        <begin position="194"/>
        <end position="203"/>
    </location>
</feature>
<dbReference type="OrthoDB" id="1728547at2759"/>
<evidence type="ECO:0000259" key="6">
    <source>
        <dbReference type="Pfam" id="PF04926"/>
    </source>
</evidence>
<organism evidence="7 8">
    <name type="scientific">Morella rubra</name>
    <name type="common">Chinese bayberry</name>
    <dbReference type="NCBI Taxonomy" id="262757"/>
    <lineage>
        <taxon>Eukaryota</taxon>
        <taxon>Viridiplantae</taxon>
        <taxon>Streptophyta</taxon>
        <taxon>Embryophyta</taxon>
        <taxon>Tracheophyta</taxon>
        <taxon>Spermatophyta</taxon>
        <taxon>Magnoliopsida</taxon>
        <taxon>eudicotyledons</taxon>
        <taxon>Gunneridae</taxon>
        <taxon>Pentapetalae</taxon>
        <taxon>rosids</taxon>
        <taxon>fabids</taxon>
        <taxon>Fagales</taxon>
        <taxon>Myricaceae</taxon>
        <taxon>Morella</taxon>
    </lineage>
</organism>
<evidence type="ECO:0000256" key="1">
    <source>
        <dbReference type="ARBA" id="ARBA00022679"/>
    </source>
</evidence>
<reference evidence="7 8" key="1">
    <citation type="journal article" date="2019" name="Plant Biotechnol. J.">
        <title>The red bayberry genome and genetic basis of sex determination.</title>
        <authorList>
            <person name="Jia H.M."/>
            <person name="Jia H.J."/>
            <person name="Cai Q.L."/>
            <person name="Wang Y."/>
            <person name="Zhao H.B."/>
            <person name="Yang W.F."/>
            <person name="Wang G.Y."/>
            <person name="Li Y.H."/>
            <person name="Zhan D.L."/>
            <person name="Shen Y.T."/>
            <person name="Niu Q.F."/>
            <person name="Chang L."/>
            <person name="Qiu J."/>
            <person name="Zhao L."/>
            <person name="Xie H.B."/>
            <person name="Fu W.Y."/>
            <person name="Jin J."/>
            <person name="Li X.W."/>
            <person name="Jiao Y."/>
            <person name="Zhou C.C."/>
            <person name="Tu T."/>
            <person name="Chai C.Y."/>
            <person name="Gao J.L."/>
            <person name="Fan L.J."/>
            <person name="van de Weg E."/>
            <person name="Wang J.Y."/>
            <person name="Gao Z.S."/>
        </authorList>
    </citation>
    <scope>NUCLEOTIDE SEQUENCE [LARGE SCALE GENOMIC DNA]</scope>
    <source>
        <tissue evidence="7">Leaves</tissue>
    </source>
</reference>
<dbReference type="Gene3D" id="3.30.70.590">
    <property type="entry name" value="Poly(A) polymerase predicted RNA binding domain"/>
    <property type="match status" value="1"/>
</dbReference>
<dbReference type="PANTHER" id="PTHR10682:SF10">
    <property type="entry name" value="POLYNUCLEOTIDE ADENYLYLTRANSFERASE"/>
    <property type="match status" value="1"/>
</dbReference>
<dbReference type="Pfam" id="PF04926">
    <property type="entry name" value="PAP_RNA-bind"/>
    <property type="match status" value="2"/>
</dbReference>
<keyword evidence="8" id="KW-1185">Reference proteome</keyword>
<keyword evidence="3" id="KW-0067">ATP-binding</keyword>
<dbReference type="GO" id="GO:0005524">
    <property type="term" value="F:ATP binding"/>
    <property type="evidence" value="ECO:0007669"/>
    <property type="project" value="UniProtKB-KW"/>
</dbReference>
<dbReference type="InterPro" id="IPR011068">
    <property type="entry name" value="NuclTrfase_I-like_C"/>
</dbReference>
<name>A0A6A1WRH9_9ROSI</name>
<evidence type="ECO:0000313" key="7">
    <source>
        <dbReference type="EMBL" id="KAB1226378.1"/>
    </source>
</evidence>
<proteinExistence type="predicted"/>
<comment type="caution">
    <text evidence="7">The sequence shown here is derived from an EMBL/GenBank/DDBJ whole genome shotgun (WGS) entry which is preliminary data.</text>
</comment>
<evidence type="ECO:0000256" key="2">
    <source>
        <dbReference type="ARBA" id="ARBA00022741"/>
    </source>
</evidence>
<evidence type="ECO:0000313" key="8">
    <source>
        <dbReference type="Proteomes" id="UP000516437"/>
    </source>
</evidence>
<sequence>MAMEANKADWDTLFEPFQFFEAYKNYLQIDVNAENADDLRKWKGWVESRLRQLTLKIERDTYKMLQCHPHPGDFSDRSRPFHCCYFMGLQRKQEVPVNEGEQVDIRLTQFDIRLTVEEFKHNVNMYSYWKPGMEIRVSHVKRRNIPNFVFPGGIRPSRPSKVSWESRRSSELKVSGHVQDNSGEGKSILNETDDERKRKRMDDSLEVNMRNTKRLATVPPSFGEVHEGSPP</sequence>
<dbReference type="Proteomes" id="UP000516437">
    <property type="component" value="Chromosome 1"/>
</dbReference>
<feature type="domain" description="Poly(A) polymerase RNA-binding" evidence="6">
    <location>
        <begin position="79"/>
        <end position="156"/>
    </location>
</feature>
<protein>
    <submittedName>
        <fullName evidence="7">Poly(A) polymerase gamma</fullName>
    </submittedName>
</protein>
<dbReference type="AlphaFoldDB" id="A0A6A1WRH9"/>
<dbReference type="GO" id="GO:1990817">
    <property type="term" value="F:poly(A) RNA polymerase activity"/>
    <property type="evidence" value="ECO:0007669"/>
    <property type="project" value="UniProtKB-EC"/>
</dbReference>
<dbReference type="GO" id="GO:0031123">
    <property type="term" value="P:RNA 3'-end processing"/>
    <property type="evidence" value="ECO:0007669"/>
    <property type="project" value="InterPro"/>
</dbReference>
<dbReference type="FunFam" id="3.30.70.590:FF:000002">
    <property type="entry name" value="Nuclear poly(A) polymerase 4"/>
    <property type="match status" value="1"/>
</dbReference>
<dbReference type="SUPFAM" id="SSF55003">
    <property type="entry name" value="PAP/Archaeal CCA-adding enzyme, C-terminal domain"/>
    <property type="match status" value="1"/>
</dbReference>
<dbReference type="PANTHER" id="PTHR10682">
    <property type="entry name" value="POLY A POLYMERASE"/>
    <property type="match status" value="1"/>
</dbReference>
<dbReference type="EMBL" id="RXIC02000019">
    <property type="protein sequence ID" value="KAB1226378.1"/>
    <property type="molecule type" value="Genomic_DNA"/>
</dbReference>
<feature type="domain" description="Poly(A) polymerase RNA-binding" evidence="6">
    <location>
        <begin position="18"/>
        <end position="77"/>
    </location>
</feature>
<dbReference type="GO" id="GO:0003723">
    <property type="term" value="F:RNA binding"/>
    <property type="evidence" value="ECO:0007669"/>
    <property type="project" value="InterPro"/>
</dbReference>
<dbReference type="GO" id="GO:0005634">
    <property type="term" value="C:nucleus"/>
    <property type="evidence" value="ECO:0007669"/>
    <property type="project" value="TreeGrafter"/>
</dbReference>
<keyword evidence="2" id="KW-0547">Nucleotide-binding</keyword>